<dbReference type="InterPro" id="IPR001789">
    <property type="entry name" value="Sig_transdc_resp-reg_receiver"/>
</dbReference>
<dbReference type="Gene3D" id="3.40.50.2300">
    <property type="match status" value="1"/>
</dbReference>
<dbReference type="Pfam" id="PF00072">
    <property type="entry name" value="Response_reg"/>
    <property type="match status" value="1"/>
</dbReference>
<dbReference type="EMBL" id="BIMR01000106">
    <property type="protein sequence ID" value="GCE76534.1"/>
    <property type="molecule type" value="Genomic_DNA"/>
</dbReference>
<dbReference type="SUPFAM" id="SSF52172">
    <property type="entry name" value="CheY-like"/>
    <property type="match status" value="1"/>
</dbReference>
<dbReference type="AlphaFoldDB" id="A0A402DQY9"/>
<dbReference type="Proteomes" id="UP000289954">
    <property type="component" value="Unassembled WGS sequence"/>
</dbReference>
<dbReference type="RefSeq" id="WP_130781131.1">
    <property type="nucleotide sequence ID" value="NZ_BIMR01000106.1"/>
</dbReference>
<evidence type="ECO:0000259" key="3">
    <source>
        <dbReference type="PROSITE" id="PS50110"/>
    </source>
</evidence>
<protein>
    <submittedName>
        <fullName evidence="4">Response regulator</fullName>
    </submittedName>
</protein>
<name>A0A402DQY9_9CELL</name>
<comment type="caution">
    <text evidence="4">The sequence shown here is derived from an EMBL/GenBank/DDBJ whole genome shotgun (WGS) entry which is preliminary data.</text>
</comment>
<reference evidence="4 5" key="1">
    <citation type="submission" date="2019-01" db="EMBL/GenBank/DDBJ databases">
        <title>Draft genome sequence of Cellulomonas takizawaensis strain TKZ-21.</title>
        <authorList>
            <person name="Yamamura H."/>
            <person name="Hayashi T."/>
            <person name="Hamada M."/>
            <person name="Serisawa Y."/>
            <person name="Matsuyama K."/>
            <person name="Nakagawa Y."/>
            <person name="Otoguro M."/>
            <person name="Yanagida F."/>
            <person name="Hayakawa M."/>
        </authorList>
    </citation>
    <scope>NUCLEOTIDE SEQUENCE [LARGE SCALE GENOMIC DNA]</scope>
    <source>
        <strain evidence="4 5">NBRC12680</strain>
    </source>
</reference>
<feature type="modified residue" description="4-aspartylphosphate" evidence="2">
    <location>
        <position position="53"/>
    </location>
</feature>
<keyword evidence="5" id="KW-1185">Reference proteome</keyword>
<dbReference type="PROSITE" id="PS50110">
    <property type="entry name" value="RESPONSE_REGULATORY"/>
    <property type="match status" value="1"/>
</dbReference>
<feature type="domain" description="Response regulatory" evidence="3">
    <location>
        <begin position="4"/>
        <end position="112"/>
    </location>
</feature>
<dbReference type="PANTHER" id="PTHR44591:SF3">
    <property type="entry name" value="RESPONSE REGULATORY DOMAIN-CONTAINING PROTEIN"/>
    <property type="match status" value="1"/>
</dbReference>
<keyword evidence="1 2" id="KW-0597">Phosphoprotein</keyword>
<evidence type="ECO:0000256" key="1">
    <source>
        <dbReference type="ARBA" id="ARBA00022553"/>
    </source>
</evidence>
<gene>
    <name evidence="4" type="ORF">CBZ_15900</name>
</gene>
<evidence type="ECO:0000313" key="4">
    <source>
        <dbReference type="EMBL" id="GCE76534.1"/>
    </source>
</evidence>
<evidence type="ECO:0000256" key="2">
    <source>
        <dbReference type="PROSITE-ProRule" id="PRU00169"/>
    </source>
</evidence>
<dbReference type="OrthoDB" id="5244745at2"/>
<dbReference type="SMART" id="SM00448">
    <property type="entry name" value="REC"/>
    <property type="match status" value="1"/>
</dbReference>
<dbReference type="CDD" id="cd00156">
    <property type="entry name" value="REC"/>
    <property type="match status" value="1"/>
</dbReference>
<organism evidence="4 5">
    <name type="scientific">Cellulomonas biazotea</name>
    <dbReference type="NCBI Taxonomy" id="1709"/>
    <lineage>
        <taxon>Bacteria</taxon>
        <taxon>Bacillati</taxon>
        <taxon>Actinomycetota</taxon>
        <taxon>Actinomycetes</taxon>
        <taxon>Micrococcales</taxon>
        <taxon>Cellulomonadaceae</taxon>
        <taxon>Cellulomonas</taxon>
    </lineage>
</organism>
<dbReference type="GO" id="GO:0000160">
    <property type="term" value="P:phosphorelay signal transduction system"/>
    <property type="evidence" value="ECO:0007669"/>
    <property type="project" value="InterPro"/>
</dbReference>
<dbReference type="InterPro" id="IPR011006">
    <property type="entry name" value="CheY-like_superfamily"/>
</dbReference>
<accession>A0A402DQY9</accession>
<sequence length="129" mass="13664">MSVRALVVDDEPDELALLTTHLRRTGCTVMEARSAEEALADDALLDVDVAFVDLRLPGMGGWELIEELRVRRPGLPVVVTSVLDAHDYPQVEAALPKPFVGENVRAALDQALRSGPAGSPGAAPTGEAP</sequence>
<evidence type="ECO:0000313" key="5">
    <source>
        <dbReference type="Proteomes" id="UP000289954"/>
    </source>
</evidence>
<proteinExistence type="predicted"/>
<dbReference type="PANTHER" id="PTHR44591">
    <property type="entry name" value="STRESS RESPONSE REGULATOR PROTEIN 1"/>
    <property type="match status" value="1"/>
</dbReference>
<dbReference type="InterPro" id="IPR050595">
    <property type="entry name" value="Bact_response_regulator"/>
</dbReference>